<proteinExistence type="predicted"/>
<evidence type="ECO:0000313" key="8">
    <source>
        <dbReference type="Proteomes" id="UP001465668"/>
    </source>
</evidence>
<dbReference type="Pfam" id="PF24883">
    <property type="entry name" value="NPHP3_N"/>
    <property type="match status" value="1"/>
</dbReference>
<sequence>MNEISERSEAVGLTTPRGNRSKDYSNINIPQGQQTPTGAIDGPSGAVGVGSAHQSIVTRELRNEGGVNFKSEGHVEGTTVHFQSINANQGDVNVDQITYMNETHMYGTDEHLKPILKWLVGISDLHFHQKQEQYFRIAQIAPTTDNSYLAWRDGDIRQLWCYGHPGVGKTILASVIIDDLKNEIRKKDSIDLHRRGCIYVYFNYQERDRQIPAMLLANILTQLIQIQGRFSNETRDAFKAYRGREESPSQEEYLRLIKAELTAFREVFLVMDALDECPSEIVDNERYQFLEAICELSLKVKATFTSRPQRSFYEPLEPEAEISITTRHDDLENLVNIRLDESKSLKAFVDGKLKTDPYYRTTLVHNILGTAQETYLLTNLRMEVVARRMMSVSERDAVSLSSLPESYTQFYSATMDRISGKTNQDKELAMSILSWVCFAARPLNMDQLEFILNSRLESVLLNRDTISSVCEHLVSVNEANLVHFMHYTAREYLSRHIASSETQALITEQCIQSFDRNPYRDMELSSAPEARIQCAEFKKYAADYWGFHLRRIEPGRSSKTRTKALSFVLSPQSVAESVRCMTDPTMKSLLDINGATFDQIGPLHLVAYFGSGSLASSLIRDYGIGIDRVTPLGHTALHWAVVFRRKRIIEILLKYQANPNIQDSKGRTILHWAIANQDRDSVRTILKSSDSVNFNLEDKLTHTPLRLAAANGALWAVEMLFPYADINDESKDGFSPLRLAAQNRHMDVVKFLCRRGAAVTDSANTGWSLWFTSAGHGDHELIKFLIDQGTDVNQTNTDGLTALQLAIRYKHEEVAWYLISAGADKDVRDASGRTILHEFVYSWKSQKDKAFLWVLLENRVPVDVQDTSGMTVLQETARDGNGSAAWLLIERGADFDIQNSQGLTALHLALDHERLSIAWLLIEKGANCNIRDKKGRTVLHIAALHGLVPLVSHLLYKGVDVNILDEGQRSPLHLAAAHMQTAIIELLAMATDCELRDGNGRTALHCAIVDSDEQAARCLIQNCKNVNLADDEGQSALHIASHAGRVNMVNLLLKSGASADQQDSEGRTALHLAIQGEHIDLACLLIEQKADVNLADKNRESALHFAARLGNSKGTKDLIECLLSMNANAGLRNSNSKTARQIGLESNQDIGYWQ</sequence>
<dbReference type="PANTHER" id="PTHR24123:SF33">
    <property type="entry name" value="PROTEIN HOS4"/>
    <property type="match status" value="1"/>
</dbReference>
<feature type="repeat" description="ANK" evidence="3">
    <location>
        <begin position="765"/>
        <end position="797"/>
    </location>
</feature>
<name>A0ABR2XQT3_9PEZI</name>
<dbReference type="InterPro" id="IPR036770">
    <property type="entry name" value="Ankyrin_rpt-contain_sf"/>
</dbReference>
<dbReference type="InterPro" id="IPR002110">
    <property type="entry name" value="Ankyrin_rpt"/>
</dbReference>
<dbReference type="Gene3D" id="3.40.50.300">
    <property type="entry name" value="P-loop containing nucleotide triphosphate hydrolases"/>
    <property type="match status" value="1"/>
</dbReference>
<protein>
    <recommendedName>
        <fullName evidence="9">NACHT domain-containing protein</fullName>
    </recommendedName>
</protein>
<dbReference type="Proteomes" id="UP001465668">
    <property type="component" value="Unassembled WGS sequence"/>
</dbReference>
<evidence type="ECO:0000259" key="5">
    <source>
        <dbReference type="Pfam" id="PF22939"/>
    </source>
</evidence>
<dbReference type="InterPro" id="IPR027417">
    <property type="entry name" value="P-loop_NTPase"/>
</dbReference>
<dbReference type="SUPFAM" id="SSF48403">
    <property type="entry name" value="Ankyrin repeat"/>
    <property type="match status" value="3"/>
</dbReference>
<dbReference type="Gene3D" id="1.25.40.20">
    <property type="entry name" value="Ankyrin repeat-containing domain"/>
    <property type="match status" value="4"/>
</dbReference>
<comment type="caution">
    <text evidence="7">The sequence shown here is derived from an EMBL/GenBank/DDBJ whole genome shotgun (WGS) entry which is preliminary data.</text>
</comment>
<evidence type="ECO:0000256" key="4">
    <source>
        <dbReference type="SAM" id="MobiDB-lite"/>
    </source>
</evidence>
<feature type="compositionally biased region" description="Polar residues" evidence="4">
    <location>
        <begin position="24"/>
        <end position="37"/>
    </location>
</feature>
<feature type="repeat" description="ANK" evidence="3">
    <location>
        <begin position="934"/>
        <end position="966"/>
    </location>
</feature>
<dbReference type="InterPro" id="IPR051165">
    <property type="entry name" value="Multifunctional_ANK_Repeat"/>
</dbReference>
<dbReference type="SUPFAM" id="SSF52540">
    <property type="entry name" value="P-loop containing nucleoside triphosphate hydrolases"/>
    <property type="match status" value="1"/>
</dbReference>
<keyword evidence="2 3" id="KW-0040">ANK repeat</keyword>
<accession>A0ABR2XQT3</accession>
<dbReference type="Pfam" id="PF12796">
    <property type="entry name" value="Ank_2"/>
    <property type="match status" value="4"/>
</dbReference>
<dbReference type="InterPro" id="IPR054471">
    <property type="entry name" value="GPIID_WHD"/>
</dbReference>
<feature type="repeat" description="ANK" evidence="3">
    <location>
        <begin position="798"/>
        <end position="830"/>
    </location>
</feature>
<organism evidence="7 8">
    <name type="scientific">Seiridium cardinale</name>
    <dbReference type="NCBI Taxonomy" id="138064"/>
    <lineage>
        <taxon>Eukaryota</taxon>
        <taxon>Fungi</taxon>
        <taxon>Dikarya</taxon>
        <taxon>Ascomycota</taxon>
        <taxon>Pezizomycotina</taxon>
        <taxon>Sordariomycetes</taxon>
        <taxon>Xylariomycetidae</taxon>
        <taxon>Amphisphaeriales</taxon>
        <taxon>Sporocadaceae</taxon>
        <taxon>Seiridium</taxon>
    </lineage>
</organism>
<keyword evidence="8" id="KW-1185">Reference proteome</keyword>
<evidence type="ECO:0000313" key="7">
    <source>
        <dbReference type="EMBL" id="KAK9776060.1"/>
    </source>
</evidence>
<dbReference type="EMBL" id="JARVKM010000030">
    <property type="protein sequence ID" value="KAK9776060.1"/>
    <property type="molecule type" value="Genomic_DNA"/>
</dbReference>
<dbReference type="PROSITE" id="PS50088">
    <property type="entry name" value="ANK_REPEAT"/>
    <property type="match status" value="11"/>
</dbReference>
<feature type="region of interest" description="Disordered" evidence="4">
    <location>
        <begin position="1"/>
        <end position="40"/>
    </location>
</feature>
<evidence type="ECO:0000256" key="2">
    <source>
        <dbReference type="ARBA" id="ARBA00023043"/>
    </source>
</evidence>
<evidence type="ECO:0000256" key="3">
    <source>
        <dbReference type="PROSITE-ProRule" id="PRU00023"/>
    </source>
</evidence>
<gene>
    <name evidence="7" type="ORF">SCAR479_07280</name>
</gene>
<keyword evidence="1" id="KW-0677">Repeat</keyword>
<dbReference type="SMART" id="SM00248">
    <property type="entry name" value="ANK"/>
    <property type="match status" value="15"/>
</dbReference>
<dbReference type="InterPro" id="IPR056884">
    <property type="entry name" value="NPHP3-like_N"/>
</dbReference>
<dbReference type="PANTHER" id="PTHR24123">
    <property type="entry name" value="ANKYRIN REPEAT-CONTAINING"/>
    <property type="match status" value="1"/>
</dbReference>
<feature type="domain" description="Nephrocystin 3-like N-terminal" evidence="6">
    <location>
        <begin position="144"/>
        <end position="307"/>
    </location>
</feature>
<feature type="repeat" description="ANK" evidence="3">
    <location>
        <begin position="1032"/>
        <end position="1064"/>
    </location>
</feature>
<dbReference type="Pfam" id="PF22939">
    <property type="entry name" value="WHD_GPIID"/>
    <property type="match status" value="1"/>
</dbReference>
<feature type="repeat" description="ANK" evidence="3">
    <location>
        <begin position="1098"/>
        <end position="1134"/>
    </location>
</feature>
<dbReference type="Pfam" id="PF00023">
    <property type="entry name" value="Ank"/>
    <property type="match status" value="2"/>
</dbReference>
<feature type="domain" description="GPI inositol-deacylase winged helix" evidence="5">
    <location>
        <begin position="423"/>
        <end position="498"/>
    </location>
</feature>
<feature type="repeat" description="ANK" evidence="3">
    <location>
        <begin position="732"/>
        <end position="764"/>
    </location>
</feature>
<feature type="repeat" description="ANK" evidence="3">
    <location>
        <begin position="999"/>
        <end position="1031"/>
    </location>
</feature>
<feature type="repeat" description="ANK" evidence="3">
    <location>
        <begin position="868"/>
        <end position="900"/>
    </location>
</feature>
<dbReference type="PROSITE" id="PS50297">
    <property type="entry name" value="ANK_REP_REGION"/>
    <property type="match status" value="8"/>
</dbReference>
<feature type="repeat" description="ANK" evidence="3">
    <location>
        <begin position="632"/>
        <end position="664"/>
    </location>
</feature>
<evidence type="ECO:0008006" key="9">
    <source>
        <dbReference type="Google" id="ProtNLM"/>
    </source>
</evidence>
<reference evidence="7 8" key="1">
    <citation type="submission" date="2024-02" db="EMBL/GenBank/DDBJ databases">
        <title>First draft genome assembly of two strains of Seiridium cardinale.</title>
        <authorList>
            <person name="Emiliani G."/>
            <person name="Scali E."/>
        </authorList>
    </citation>
    <scope>NUCLEOTIDE SEQUENCE [LARGE SCALE GENOMIC DNA]</scope>
    <source>
        <strain evidence="7 8">BM-138-000479</strain>
    </source>
</reference>
<feature type="repeat" description="ANK" evidence="3">
    <location>
        <begin position="1065"/>
        <end position="1097"/>
    </location>
</feature>
<evidence type="ECO:0000256" key="1">
    <source>
        <dbReference type="ARBA" id="ARBA00022737"/>
    </source>
</evidence>
<feature type="repeat" description="ANK" evidence="3">
    <location>
        <begin position="901"/>
        <end position="933"/>
    </location>
</feature>
<evidence type="ECO:0000259" key="6">
    <source>
        <dbReference type="Pfam" id="PF24883"/>
    </source>
</evidence>